<keyword evidence="5 6" id="KW-0472">Membrane</keyword>
<evidence type="ECO:0000256" key="2">
    <source>
        <dbReference type="ARBA" id="ARBA00006024"/>
    </source>
</evidence>
<protein>
    <submittedName>
        <fullName evidence="8">Heavy metal translocating P-type ATPase</fullName>
    </submittedName>
</protein>
<dbReference type="InterPro" id="IPR008250">
    <property type="entry name" value="ATPase_P-typ_transduc_dom_A_sf"/>
</dbReference>
<dbReference type="NCBIfam" id="TIGR01494">
    <property type="entry name" value="ATPase_P-type"/>
    <property type="match status" value="1"/>
</dbReference>
<feature type="transmembrane region" description="Helical" evidence="6">
    <location>
        <begin position="307"/>
        <end position="324"/>
    </location>
</feature>
<dbReference type="GO" id="GO:0016020">
    <property type="term" value="C:membrane"/>
    <property type="evidence" value="ECO:0007669"/>
    <property type="project" value="UniProtKB-SubCell"/>
</dbReference>
<comment type="similarity">
    <text evidence="2">Belongs to the cation transport ATPase (P-type) (TC 3.A.3) family. Type IB subfamily.</text>
</comment>
<evidence type="ECO:0000259" key="7">
    <source>
        <dbReference type="Pfam" id="PF00122"/>
    </source>
</evidence>
<dbReference type="GO" id="GO:0015086">
    <property type="term" value="F:cadmium ion transmembrane transporter activity"/>
    <property type="evidence" value="ECO:0007669"/>
    <property type="project" value="TreeGrafter"/>
</dbReference>
<keyword evidence="4 6" id="KW-1133">Transmembrane helix</keyword>
<evidence type="ECO:0000256" key="6">
    <source>
        <dbReference type="SAM" id="Phobius"/>
    </source>
</evidence>
<keyword evidence="3 6" id="KW-0812">Transmembrane</keyword>
<dbReference type="InterPro" id="IPR051014">
    <property type="entry name" value="Cation_Transport_ATPase_IB"/>
</dbReference>
<dbReference type="GO" id="GO:0016887">
    <property type="term" value="F:ATP hydrolysis activity"/>
    <property type="evidence" value="ECO:0007669"/>
    <property type="project" value="InterPro"/>
</dbReference>
<dbReference type="InterPro" id="IPR059000">
    <property type="entry name" value="ATPase_P-type_domA"/>
</dbReference>
<feature type="domain" description="P-type ATPase A" evidence="7">
    <location>
        <begin position="161"/>
        <end position="262"/>
    </location>
</feature>
<dbReference type="AlphaFoldDB" id="J9GEM8"/>
<feature type="transmembrane region" description="Helical" evidence="6">
    <location>
        <begin position="108"/>
        <end position="124"/>
    </location>
</feature>
<dbReference type="InterPro" id="IPR023298">
    <property type="entry name" value="ATPase_P-typ_TM_dom_sf"/>
</dbReference>
<dbReference type="SUPFAM" id="SSF81653">
    <property type="entry name" value="Calcium ATPase, transduction domain A"/>
    <property type="match status" value="1"/>
</dbReference>
<dbReference type="SUPFAM" id="SSF81665">
    <property type="entry name" value="Calcium ATPase, transmembrane domain M"/>
    <property type="match status" value="1"/>
</dbReference>
<proteinExistence type="inferred from homology"/>
<reference evidence="8" key="1">
    <citation type="journal article" date="2012" name="PLoS ONE">
        <title>Gene sets for utilization of primary and secondary nutrition supplies in the distal gut of endangered iberian lynx.</title>
        <authorList>
            <person name="Alcaide M."/>
            <person name="Messina E."/>
            <person name="Richter M."/>
            <person name="Bargiela R."/>
            <person name="Peplies J."/>
            <person name="Huws S.A."/>
            <person name="Newbold C.J."/>
            <person name="Golyshin P.N."/>
            <person name="Simon M.A."/>
            <person name="Lopez G."/>
            <person name="Yakimov M.M."/>
            <person name="Ferrer M."/>
        </authorList>
    </citation>
    <scope>NUCLEOTIDE SEQUENCE</scope>
</reference>
<evidence type="ECO:0000256" key="5">
    <source>
        <dbReference type="ARBA" id="ARBA00023136"/>
    </source>
</evidence>
<feature type="non-terminal residue" evidence="8">
    <location>
        <position position="325"/>
    </location>
</feature>
<dbReference type="Gene3D" id="2.70.150.10">
    <property type="entry name" value="Calcium-transporting ATPase, cytoplasmic transduction domain A"/>
    <property type="match status" value="1"/>
</dbReference>
<dbReference type="Pfam" id="PF00122">
    <property type="entry name" value="E1-E2_ATPase"/>
    <property type="match status" value="1"/>
</dbReference>
<feature type="transmembrane region" description="Helical" evidence="6">
    <location>
        <begin position="78"/>
        <end position="96"/>
    </location>
</feature>
<evidence type="ECO:0000256" key="4">
    <source>
        <dbReference type="ARBA" id="ARBA00022989"/>
    </source>
</evidence>
<comment type="subcellular location">
    <subcellularLocation>
        <location evidence="1">Membrane</location>
    </subcellularLocation>
</comment>
<gene>
    <name evidence="8" type="ORF">EVA_11661</name>
</gene>
<feature type="transmembrane region" description="Helical" evidence="6">
    <location>
        <begin position="39"/>
        <end position="58"/>
    </location>
</feature>
<dbReference type="PANTHER" id="PTHR48085:SF5">
    <property type="entry name" value="CADMIUM_ZINC-TRANSPORTING ATPASE HMA4-RELATED"/>
    <property type="match status" value="1"/>
</dbReference>
<dbReference type="EMBL" id="AMCI01003467">
    <property type="protein sequence ID" value="EJX00233.1"/>
    <property type="molecule type" value="Genomic_DNA"/>
</dbReference>
<feature type="transmembrane region" description="Helical" evidence="6">
    <location>
        <begin position="274"/>
        <end position="295"/>
    </location>
</feature>
<organism evidence="8">
    <name type="scientific">gut metagenome</name>
    <dbReference type="NCBI Taxonomy" id="749906"/>
    <lineage>
        <taxon>unclassified sequences</taxon>
        <taxon>metagenomes</taxon>
        <taxon>organismal metagenomes</taxon>
    </lineage>
</organism>
<evidence type="ECO:0000256" key="3">
    <source>
        <dbReference type="ARBA" id="ARBA00022692"/>
    </source>
</evidence>
<dbReference type="InterPro" id="IPR001757">
    <property type="entry name" value="P_typ_ATPase"/>
</dbReference>
<dbReference type="GO" id="GO:0005524">
    <property type="term" value="F:ATP binding"/>
    <property type="evidence" value="ECO:0007669"/>
    <property type="project" value="InterPro"/>
</dbReference>
<evidence type="ECO:0000256" key="1">
    <source>
        <dbReference type="ARBA" id="ARBA00004370"/>
    </source>
</evidence>
<feature type="non-terminal residue" evidence="8">
    <location>
        <position position="1"/>
    </location>
</feature>
<evidence type="ECO:0000313" key="8">
    <source>
        <dbReference type="EMBL" id="EJX00233.1"/>
    </source>
</evidence>
<comment type="caution">
    <text evidence="8">The sequence shown here is derived from an EMBL/GenBank/DDBJ whole genome shotgun (WGS) entry which is preliminary data.</text>
</comment>
<sequence length="325" mass="35062">TLTIEGDDLLEDRIIKAVSACGYTANPIRKRDDALQQQPIPWTLYIGALIIALLSEAVELWAEYAPDSLPFSRDLSEWMTLGLAIIAIAMSGLTTFKNGLIALKNLTLNMNALMAVAVTGGVLIGAWPEAAMVMVLFQISESIEQLSMTKARRSIRDLMNVTPEKALVSQKDGTFTPVAVEEVGIGALVRVSPGDRIPLDGRIVKGNTSIDQSSVTGESMPVDKEPGDTVWSGTVNRTHTIEMLVTAAASDSLSSRIIDAVENARASKSPVQRFVDRFAAVYTPIVFVIASSVAVIPPLFDGMWIDWLYKALCLLVIACPCALVI</sequence>
<dbReference type="FunFam" id="2.70.150.10:FF:000002">
    <property type="entry name" value="Copper-transporting ATPase 1, putative"/>
    <property type="match status" value="1"/>
</dbReference>
<name>J9GEM8_9ZZZZ</name>
<dbReference type="PANTHER" id="PTHR48085">
    <property type="entry name" value="CADMIUM/ZINC-TRANSPORTING ATPASE HMA2-RELATED"/>
    <property type="match status" value="1"/>
</dbReference>
<accession>J9GEM8</accession>